<proteinExistence type="predicted"/>
<organism evidence="1 2">
    <name type="scientific">Rathayibacter rathayi</name>
    <name type="common">Corynebacterium rathayi</name>
    <dbReference type="NCBI Taxonomy" id="33887"/>
    <lineage>
        <taxon>Bacteria</taxon>
        <taxon>Bacillati</taxon>
        <taxon>Actinomycetota</taxon>
        <taxon>Actinomycetes</taxon>
        <taxon>Micrococcales</taxon>
        <taxon>Microbacteriaceae</taxon>
        <taxon>Rathayibacter</taxon>
    </lineage>
</organism>
<protein>
    <submittedName>
        <fullName evidence="1">Uncharacterized protein</fullName>
    </submittedName>
</protein>
<comment type="caution">
    <text evidence="1">The sequence shown here is derived from an EMBL/GenBank/DDBJ whole genome shotgun (WGS) entry which is preliminary data.</text>
</comment>
<name>A0ABX5AAN7_RATRA</name>
<sequence length="329" mass="35636">MCFLPGQAIGFAEDDEAAGLASANLIDSDILFVPTGVNVDDFGGTVVEYDGRFRAAGDEITVCGHTVELQDYLASGFVDIVGPTCAQIQDLREWDAFIADADEVRSGAPFPRQFLESGLLLGGTFSLLAESSLDGQSFRPYFSKDGKVFAGPQGKALDALELQEFRSARPGAVAEFEGAVPSVTIERDCGARPWLGRYIRAFELLKRTNRDADACIIGFGHSILDDGLDDAAPSHHAPYLSLVEQEVVLEDLATGRRFRTPLQTAAAVEALMTSSERSRSEERLAGYLAIGQERARRMLDEVASQFGFESPASLQRNWVVSKSSVGRAR</sequence>
<dbReference type="GeneID" id="49821009"/>
<accession>A0ABX5AAN7</accession>
<dbReference type="Proteomes" id="UP000239698">
    <property type="component" value="Unassembled WGS sequence"/>
</dbReference>
<dbReference type="RefSeq" id="WP_097165197.1">
    <property type="nucleotide sequence ID" value="NZ_CP028129.1"/>
</dbReference>
<dbReference type="EMBL" id="PSVT01000039">
    <property type="protein sequence ID" value="PPH74089.1"/>
    <property type="molecule type" value="Genomic_DNA"/>
</dbReference>
<gene>
    <name evidence="1" type="ORF">C5C40_13515</name>
</gene>
<reference evidence="1 2" key="1">
    <citation type="submission" date="2018-02" db="EMBL/GenBank/DDBJ databases">
        <title>Bacteriophage NCPPB3778 and a type I-E CRISPR drive the evolution of the US Biological Select Agent, Rathayibacter toxicus.</title>
        <authorList>
            <person name="Davis E.W.II."/>
            <person name="Tabima J.F."/>
            <person name="Weisberg A.J."/>
            <person name="Lopes L.D."/>
            <person name="Wiseman M.S."/>
            <person name="Wiseman M.S."/>
            <person name="Pupko T."/>
            <person name="Belcher M.S."/>
            <person name="Sechler A.J."/>
            <person name="Tancos M.A."/>
            <person name="Schroeder B.K."/>
            <person name="Murray T.D."/>
            <person name="Luster D.G."/>
            <person name="Schneider W.L."/>
            <person name="Rogers E."/>
            <person name="Andreote F.D."/>
            <person name="Grunwald N.J."/>
            <person name="Putnam M.L."/>
            <person name="Chang J.H."/>
        </authorList>
    </citation>
    <scope>NUCLEOTIDE SEQUENCE [LARGE SCALE GENOMIC DNA]</scope>
    <source>
        <strain evidence="1 2">AY1D6</strain>
    </source>
</reference>
<evidence type="ECO:0000313" key="2">
    <source>
        <dbReference type="Proteomes" id="UP000239698"/>
    </source>
</evidence>
<dbReference type="InterPro" id="IPR049693">
    <property type="entry name" value="Daptide_RRE"/>
</dbReference>
<keyword evidence="2" id="KW-1185">Reference proteome</keyword>
<evidence type="ECO:0000313" key="1">
    <source>
        <dbReference type="EMBL" id="PPH74089.1"/>
    </source>
</evidence>
<dbReference type="NCBIfam" id="NF041823">
    <property type="entry name" value="daptide_RRE"/>
    <property type="match status" value="1"/>
</dbReference>